<keyword evidence="2" id="KW-1003">Cell membrane</keyword>
<gene>
    <name evidence="7" type="ORF">EDM22_08285</name>
</gene>
<evidence type="ECO:0000256" key="6">
    <source>
        <dbReference type="SAM" id="Phobius"/>
    </source>
</evidence>
<evidence type="ECO:0000256" key="3">
    <source>
        <dbReference type="ARBA" id="ARBA00022692"/>
    </source>
</evidence>
<feature type="transmembrane region" description="Helical" evidence="6">
    <location>
        <begin position="76"/>
        <end position="106"/>
    </location>
</feature>
<accession>A0A3M8AHW5</accession>
<evidence type="ECO:0000256" key="1">
    <source>
        <dbReference type="ARBA" id="ARBA00004651"/>
    </source>
</evidence>
<evidence type="ECO:0000313" key="7">
    <source>
        <dbReference type="EMBL" id="RNB50085.1"/>
    </source>
</evidence>
<evidence type="ECO:0000256" key="4">
    <source>
        <dbReference type="ARBA" id="ARBA00022989"/>
    </source>
</evidence>
<dbReference type="EMBL" id="RHHB01000011">
    <property type="protein sequence ID" value="RNB50085.1"/>
    <property type="molecule type" value="Genomic_DNA"/>
</dbReference>
<organism evidence="7 8">
    <name type="scientific">Agromyces tardus</name>
    <dbReference type="NCBI Taxonomy" id="2583849"/>
    <lineage>
        <taxon>Bacteria</taxon>
        <taxon>Bacillati</taxon>
        <taxon>Actinomycetota</taxon>
        <taxon>Actinomycetes</taxon>
        <taxon>Micrococcales</taxon>
        <taxon>Microbacteriaceae</taxon>
        <taxon>Agromyces</taxon>
    </lineage>
</organism>
<comment type="subcellular location">
    <subcellularLocation>
        <location evidence="1">Cell membrane</location>
        <topology evidence="1">Multi-pass membrane protein</topology>
    </subcellularLocation>
</comment>
<dbReference type="Gene3D" id="1.20.1740.10">
    <property type="entry name" value="Amino acid/polyamine transporter I"/>
    <property type="match status" value="1"/>
</dbReference>
<keyword evidence="5 6" id="KW-0472">Membrane</keyword>
<dbReference type="GO" id="GO:0022857">
    <property type="term" value="F:transmembrane transporter activity"/>
    <property type="evidence" value="ECO:0007669"/>
    <property type="project" value="InterPro"/>
</dbReference>
<evidence type="ECO:0000256" key="2">
    <source>
        <dbReference type="ARBA" id="ARBA00022475"/>
    </source>
</evidence>
<proteinExistence type="predicted"/>
<dbReference type="PANTHER" id="PTHR42770:SF7">
    <property type="entry name" value="MEMBRANE PROTEIN"/>
    <property type="match status" value="1"/>
</dbReference>
<protein>
    <submittedName>
        <fullName evidence="7">Amino acid permease</fullName>
    </submittedName>
</protein>
<keyword evidence="3 6" id="KW-0812">Transmembrane</keyword>
<dbReference type="OrthoDB" id="9762947at2"/>
<feature type="transmembrane region" description="Helical" evidence="6">
    <location>
        <begin position="7"/>
        <end position="28"/>
    </location>
</feature>
<dbReference type="Pfam" id="PF13520">
    <property type="entry name" value="AA_permease_2"/>
    <property type="match status" value="1"/>
</dbReference>
<keyword evidence="8" id="KW-1185">Reference proteome</keyword>
<evidence type="ECO:0000313" key="8">
    <source>
        <dbReference type="Proteomes" id="UP000275048"/>
    </source>
</evidence>
<dbReference type="GO" id="GO:0005886">
    <property type="term" value="C:plasma membrane"/>
    <property type="evidence" value="ECO:0007669"/>
    <property type="project" value="UniProtKB-SubCell"/>
</dbReference>
<comment type="caution">
    <text evidence="7">The sequence shown here is derived from an EMBL/GenBank/DDBJ whole genome shotgun (WGS) entry which is preliminary data.</text>
</comment>
<evidence type="ECO:0000256" key="5">
    <source>
        <dbReference type="ARBA" id="ARBA00023136"/>
    </source>
</evidence>
<dbReference type="InterPro" id="IPR002293">
    <property type="entry name" value="AA/rel_permease1"/>
</dbReference>
<feature type="transmembrane region" description="Helical" evidence="6">
    <location>
        <begin position="156"/>
        <end position="176"/>
    </location>
</feature>
<dbReference type="AlphaFoldDB" id="A0A3M8AHW5"/>
<feature type="transmembrane region" description="Helical" evidence="6">
    <location>
        <begin position="126"/>
        <end position="144"/>
    </location>
</feature>
<name>A0A3M8AHW5_9MICO</name>
<dbReference type="InterPro" id="IPR050367">
    <property type="entry name" value="APC_superfamily"/>
</dbReference>
<keyword evidence="4 6" id="KW-1133">Transmembrane helix</keyword>
<feature type="transmembrane region" description="Helical" evidence="6">
    <location>
        <begin position="34"/>
        <end position="56"/>
    </location>
</feature>
<reference evidence="7 8" key="1">
    <citation type="submission" date="2018-10" db="EMBL/GenBank/DDBJ databases">
        <title>Isolation, diversity and antibacterial activity of antinobacteria from the wheat rhizosphere soil.</title>
        <authorList>
            <person name="Sun T."/>
        </authorList>
    </citation>
    <scope>NUCLEOTIDE SEQUENCE [LARGE SCALE GENOMIC DNA]</scope>
    <source>
        <strain evidence="7 8">SJ-23</strain>
    </source>
</reference>
<dbReference type="Proteomes" id="UP000275048">
    <property type="component" value="Unassembled WGS sequence"/>
</dbReference>
<sequence>MAWKDGFALALVIPNGVFVTYGYLIGAVGAWTAIAIWVVATIVSVLQNVIFGELAAMFPRKSGGVARYAIEGWRKYFIPAGAIASFGYWMGWSLSLSVTAVGLGFLLQTSFLPDATSTVHVLNNDLGVAHLIAIAAIILAWMLNRRGAKLGATVNKWLGVIVVGGLIVAAFGPYVLNGGL</sequence>
<dbReference type="PANTHER" id="PTHR42770">
    <property type="entry name" value="AMINO ACID TRANSPORTER-RELATED"/>
    <property type="match status" value="1"/>
</dbReference>